<organism evidence="1">
    <name type="scientific">marine metagenome</name>
    <dbReference type="NCBI Taxonomy" id="408172"/>
    <lineage>
        <taxon>unclassified sequences</taxon>
        <taxon>metagenomes</taxon>
        <taxon>ecological metagenomes</taxon>
    </lineage>
</organism>
<dbReference type="AlphaFoldDB" id="A0A382T9T3"/>
<protein>
    <recommendedName>
        <fullName evidence="2">Aminotransferase class V domain-containing protein</fullName>
    </recommendedName>
</protein>
<dbReference type="EMBL" id="UINC01134999">
    <property type="protein sequence ID" value="SVD18884.1"/>
    <property type="molecule type" value="Genomic_DNA"/>
</dbReference>
<name>A0A382T9T3_9ZZZZ</name>
<evidence type="ECO:0008006" key="2">
    <source>
        <dbReference type="Google" id="ProtNLM"/>
    </source>
</evidence>
<sequence>MASIFEELGVRPVLNAMGNRTLLGGSTPSATVRALMDEAESDYVNMSDLMDAVGVKIAEMIGAEAALVTSG</sequence>
<evidence type="ECO:0000313" key="1">
    <source>
        <dbReference type="EMBL" id="SVD18884.1"/>
    </source>
</evidence>
<reference evidence="1" key="1">
    <citation type="submission" date="2018-05" db="EMBL/GenBank/DDBJ databases">
        <authorList>
            <person name="Lanie J.A."/>
            <person name="Ng W.-L."/>
            <person name="Kazmierczak K.M."/>
            <person name="Andrzejewski T.M."/>
            <person name="Davidsen T.M."/>
            <person name="Wayne K.J."/>
            <person name="Tettelin H."/>
            <person name="Glass J.I."/>
            <person name="Rusch D."/>
            <person name="Podicherti R."/>
            <person name="Tsui H.-C.T."/>
            <person name="Winkler M.E."/>
        </authorList>
    </citation>
    <scope>NUCLEOTIDE SEQUENCE</scope>
</reference>
<feature type="non-terminal residue" evidence="1">
    <location>
        <position position="71"/>
    </location>
</feature>
<gene>
    <name evidence="1" type="ORF">METZ01_LOCUS371738</name>
</gene>
<accession>A0A382T9T3</accession>
<proteinExistence type="predicted"/>